<reference evidence="1" key="1">
    <citation type="submission" date="2022-03" db="EMBL/GenBank/DDBJ databases">
        <authorList>
            <person name="Sayadi A."/>
        </authorList>
    </citation>
    <scope>NUCLEOTIDE SEQUENCE</scope>
</reference>
<accession>A0A9P0JMK3</accession>
<comment type="caution">
    <text evidence="1">The sequence shown here is derived from an EMBL/GenBank/DDBJ whole genome shotgun (WGS) entry which is preliminary data.</text>
</comment>
<dbReference type="Proteomes" id="UP001152888">
    <property type="component" value="Unassembled WGS sequence"/>
</dbReference>
<sequence>MMGPSVLHALDADEKALTFILGNSRFIRRGSLVSGGPRTIIQNGSSPALPEPGEIVSRVRHHVARLLQ</sequence>
<keyword evidence="2" id="KW-1185">Reference proteome</keyword>
<dbReference type="EMBL" id="CAKOFQ010006664">
    <property type="protein sequence ID" value="CAH1956261.1"/>
    <property type="molecule type" value="Genomic_DNA"/>
</dbReference>
<dbReference type="AlphaFoldDB" id="A0A9P0JMK3"/>
<name>A0A9P0JMK3_ACAOB</name>
<organism evidence="1 2">
    <name type="scientific">Acanthoscelides obtectus</name>
    <name type="common">Bean weevil</name>
    <name type="synonym">Bruchus obtectus</name>
    <dbReference type="NCBI Taxonomy" id="200917"/>
    <lineage>
        <taxon>Eukaryota</taxon>
        <taxon>Metazoa</taxon>
        <taxon>Ecdysozoa</taxon>
        <taxon>Arthropoda</taxon>
        <taxon>Hexapoda</taxon>
        <taxon>Insecta</taxon>
        <taxon>Pterygota</taxon>
        <taxon>Neoptera</taxon>
        <taxon>Endopterygota</taxon>
        <taxon>Coleoptera</taxon>
        <taxon>Polyphaga</taxon>
        <taxon>Cucujiformia</taxon>
        <taxon>Chrysomeloidea</taxon>
        <taxon>Chrysomelidae</taxon>
        <taxon>Bruchinae</taxon>
        <taxon>Bruchini</taxon>
        <taxon>Acanthoscelides</taxon>
    </lineage>
</organism>
<gene>
    <name evidence="1" type="ORF">ACAOBT_LOCUS1476</name>
</gene>
<protein>
    <submittedName>
        <fullName evidence="1">Uncharacterized protein</fullName>
    </submittedName>
</protein>
<evidence type="ECO:0000313" key="2">
    <source>
        <dbReference type="Proteomes" id="UP001152888"/>
    </source>
</evidence>
<evidence type="ECO:0000313" key="1">
    <source>
        <dbReference type="EMBL" id="CAH1956261.1"/>
    </source>
</evidence>
<proteinExistence type="predicted"/>